<evidence type="ECO:0000313" key="3">
    <source>
        <dbReference type="Proteomes" id="UP001153714"/>
    </source>
</evidence>
<dbReference type="Proteomes" id="UP001153714">
    <property type="component" value="Chromosome 16"/>
</dbReference>
<gene>
    <name evidence="2" type="ORF">DIATSA_LOCUS4824</name>
</gene>
<dbReference type="EMBL" id="OU893347">
    <property type="protein sequence ID" value="CAG9786898.1"/>
    <property type="molecule type" value="Genomic_DNA"/>
</dbReference>
<protein>
    <submittedName>
        <fullName evidence="2">Uncharacterized protein</fullName>
    </submittedName>
</protein>
<reference evidence="2" key="2">
    <citation type="submission" date="2022-10" db="EMBL/GenBank/DDBJ databases">
        <authorList>
            <consortium name="ENA_rothamsted_submissions"/>
            <consortium name="culmorum"/>
            <person name="King R."/>
        </authorList>
    </citation>
    <scope>NUCLEOTIDE SEQUENCE</scope>
</reference>
<keyword evidence="3" id="KW-1185">Reference proteome</keyword>
<dbReference type="AlphaFoldDB" id="A0A9N9QZP6"/>
<dbReference type="OrthoDB" id="7771330at2759"/>
<organism evidence="2 3">
    <name type="scientific">Diatraea saccharalis</name>
    <name type="common">sugarcane borer</name>
    <dbReference type="NCBI Taxonomy" id="40085"/>
    <lineage>
        <taxon>Eukaryota</taxon>
        <taxon>Metazoa</taxon>
        <taxon>Ecdysozoa</taxon>
        <taxon>Arthropoda</taxon>
        <taxon>Hexapoda</taxon>
        <taxon>Insecta</taxon>
        <taxon>Pterygota</taxon>
        <taxon>Neoptera</taxon>
        <taxon>Endopterygota</taxon>
        <taxon>Lepidoptera</taxon>
        <taxon>Glossata</taxon>
        <taxon>Ditrysia</taxon>
        <taxon>Pyraloidea</taxon>
        <taxon>Crambidae</taxon>
        <taxon>Crambinae</taxon>
        <taxon>Diatraea</taxon>
    </lineage>
</organism>
<proteinExistence type="predicted"/>
<accession>A0A9N9QZP6</accession>
<sequence length="300" mass="33393">MKQLLVLIAVFAVAHGLGAWKGGLKVRFGPNPLGIGSNYFISVPRTVAEAKNSRWVLTPRPEGPMPELVLYCPSTRDRTLCALYDDTAYVAGLQIALDQSKFKDGIFDWAVQGFTTWTPPVSALDTPRTYQTIQQYFISEAHLEVSAHDRIVARNKDTTLQFEDVWVTGFNKERMAISRDANVIANTAVSGFTKQACIPLMGRHYYYNMTATTECTASSLLPWFPLVHSGELIGMGAVIFGKLDEKDLVKDYFERPPVTAVKVIVPDGPQCLYDLAGSPALLTMHSYYINTPWLVDCLFQ</sequence>
<name>A0A9N9QZP6_9NEOP</name>
<feature type="signal peptide" evidence="1">
    <location>
        <begin position="1"/>
        <end position="19"/>
    </location>
</feature>
<evidence type="ECO:0000313" key="2">
    <source>
        <dbReference type="EMBL" id="CAG9786898.1"/>
    </source>
</evidence>
<feature type="chain" id="PRO_5040212737" evidence="1">
    <location>
        <begin position="20"/>
        <end position="300"/>
    </location>
</feature>
<keyword evidence="1" id="KW-0732">Signal</keyword>
<reference evidence="2" key="1">
    <citation type="submission" date="2021-12" db="EMBL/GenBank/DDBJ databases">
        <authorList>
            <person name="King R."/>
        </authorList>
    </citation>
    <scope>NUCLEOTIDE SEQUENCE</scope>
</reference>
<evidence type="ECO:0000256" key="1">
    <source>
        <dbReference type="SAM" id="SignalP"/>
    </source>
</evidence>